<keyword evidence="4 6" id="KW-0472">Membrane</keyword>
<evidence type="ECO:0000313" key="7">
    <source>
        <dbReference type="EMBL" id="WUP73045.1"/>
    </source>
</evidence>
<dbReference type="Proteomes" id="UP001432011">
    <property type="component" value="Chromosome"/>
</dbReference>
<evidence type="ECO:0000256" key="6">
    <source>
        <dbReference type="SAM" id="Phobius"/>
    </source>
</evidence>
<evidence type="ECO:0000256" key="1">
    <source>
        <dbReference type="ARBA" id="ARBA00004651"/>
    </source>
</evidence>
<evidence type="ECO:0000256" key="5">
    <source>
        <dbReference type="SAM" id="MobiDB-lite"/>
    </source>
</evidence>
<keyword evidence="3 6" id="KW-1133">Transmembrane helix</keyword>
<comment type="subcellular location">
    <subcellularLocation>
        <location evidence="1">Cell membrane</location>
        <topology evidence="1">Multi-pass membrane protein</topology>
    </subcellularLocation>
</comment>
<dbReference type="RefSeq" id="WP_328708658.1">
    <property type="nucleotide sequence ID" value="NZ_CP108085.1"/>
</dbReference>
<dbReference type="InterPro" id="IPR036640">
    <property type="entry name" value="ABC1_TM_sf"/>
</dbReference>
<dbReference type="Gene3D" id="1.20.1560.10">
    <property type="entry name" value="ABC transporter type 1, transmembrane domain"/>
    <property type="match status" value="1"/>
</dbReference>
<keyword evidence="2 6" id="KW-0812">Transmembrane</keyword>
<name>A0ABZ1SJ65_9ACTN</name>
<dbReference type="EMBL" id="CP108085">
    <property type="protein sequence ID" value="WUP73045.1"/>
    <property type="molecule type" value="Genomic_DNA"/>
</dbReference>
<sequence>MRRLSLGLDDPTSIADSGLTGPIDIPDPKPREQPRDLRSRWRRIRQTVAGTARGLPRVVGLTWQAGPVLTVVIGAVTIVSGLLPTASAYMTKLLMDSVVEGIQVHAQHRSDVVMLTVPLFPGIAMTSVAKIVAVAALQFLLFTVTTVVTSLTNIAQQLLQEKMVLTIRHKVMAHASDLHLAFFEGSQSYDLLRQADQEAPSRPLSMMNSRSAW</sequence>
<protein>
    <recommendedName>
        <fullName evidence="9">ABC transporter ATP-binding protein</fullName>
    </recommendedName>
</protein>
<reference evidence="7" key="1">
    <citation type="submission" date="2022-10" db="EMBL/GenBank/DDBJ databases">
        <title>The complete genomes of actinobacterial strains from the NBC collection.</title>
        <authorList>
            <person name="Joergensen T.S."/>
            <person name="Alvarez Arevalo M."/>
            <person name="Sterndorff E.B."/>
            <person name="Faurdal D."/>
            <person name="Vuksanovic O."/>
            <person name="Mourched A.-S."/>
            <person name="Charusanti P."/>
            <person name="Shaw S."/>
            <person name="Blin K."/>
            <person name="Weber T."/>
        </authorList>
    </citation>
    <scope>NUCLEOTIDE SEQUENCE</scope>
    <source>
        <strain evidence="7">NBC_00254</strain>
    </source>
</reference>
<evidence type="ECO:0000256" key="2">
    <source>
        <dbReference type="ARBA" id="ARBA00022692"/>
    </source>
</evidence>
<accession>A0ABZ1SJ65</accession>
<keyword evidence="8" id="KW-1185">Reference proteome</keyword>
<feature type="region of interest" description="Disordered" evidence="5">
    <location>
        <begin position="1"/>
        <end position="36"/>
    </location>
</feature>
<evidence type="ECO:0008006" key="9">
    <source>
        <dbReference type="Google" id="ProtNLM"/>
    </source>
</evidence>
<dbReference type="SUPFAM" id="SSF90123">
    <property type="entry name" value="ABC transporter transmembrane region"/>
    <property type="match status" value="1"/>
</dbReference>
<feature type="transmembrane region" description="Helical" evidence="6">
    <location>
        <begin position="68"/>
        <end position="91"/>
    </location>
</feature>
<evidence type="ECO:0000313" key="8">
    <source>
        <dbReference type="Proteomes" id="UP001432011"/>
    </source>
</evidence>
<proteinExistence type="predicted"/>
<feature type="compositionally biased region" description="Basic and acidic residues" evidence="5">
    <location>
        <begin position="26"/>
        <end position="36"/>
    </location>
</feature>
<gene>
    <name evidence="7" type="ORF">OG913_26995</name>
</gene>
<evidence type="ECO:0000256" key="4">
    <source>
        <dbReference type="ARBA" id="ARBA00023136"/>
    </source>
</evidence>
<feature type="transmembrane region" description="Helical" evidence="6">
    <location>
        <begin position="112"/>
        <end position="133"/>
    </location>
</feature>
<organism evidence="7 8">
    <name type="scientific">Microbispora hainanensis</name>
    <dbReference type="NCBI Taxonomy" id="568844"/>
    <lineage>
        <taxon>Bacteria</taxon>
        <taxon>Bacillati</taxon>
        <taxon>Actinomycetota</taxon>
        <taxon>Actinomycetes</taxon>
        <taxon>Streptosporangiales</taxon>
        <taxon>Streptosporangiaceae</taxon>
        <taxon>Microbispora</taxon>
    </lineage>
</organism>
<evidence type="ECO:0000256" key="3">
    <source>
        <dbReference type="ARBA" id="ARBA00022989"/>
    </source>
</evidence>